<evidence type="ECO:0000256" key="5">
    <source>
        <dbReference type="ARBA" id="ARBA00022617"/>
    </source>
</evidence>
<feature type="region of interest" description="Disordered" evidence="15">
    <location>
        <begin position="1"/>
        <end position="39"/>
    </location>
</feature>
<dbReference type="InterPro" id="IPR036396">
    <property type="entry name" value="Cyt_P450_sf"/>
</dbReference>
<keyword evidence="14" id="KW-0175">Coiled coil</keyword>
<evidence type="ECO:0000256" key="10">
    <source>
        <dbReference type="ARBA" id="ARBA00023004"/>
    </source>
</evidence>
<evidence type="ECO:0000256" key="2">
    <source>
        <dbReference type="ARBA" id="ARBA00004174"/>
    </source>
</evidence>
<keyword evidence="12" id="KW-0472">Membrane</keyword>
<feature type="compositionally biased region" description="Polar residues" evidence="15">
    <location>
        <begin position="17"/>
        <end position="26"/>
    </location>
</feature>
<dbReference type="GO" id="GO:0020037">
    <property type="term" value="F:heme binding"/>
    <property type="evidence" value="ECO:0007669"/>
    <property type="project" value="InterPro"/>
</dbReference>
<dbReference type="SUPFAM" id="SSF48264">
    <property type="entry name" value="Cytochrome P450"/>
    <property type="match status" value="1"/>
</dbReference>
<evidence type="ECO:0008006" key="18">
    <source>
        <dbReference type="Google" id="ProtNLM"/>
    </source>
</evidence>
<dbReference type="GO" id="GO:0042446">
    <property type="term" value="P:hormone biosynthetic process"/>
    <property type="evidence" value="ECO:0007669"/>
    <property type="project" value="TreeGrafter"/>
</dbReference>
<keyword evidence="7" id="KW-0256">Endoplasmic reticulum</keyword>
<dbReference type="Gene3D" id="1.10.630.10">
    <property type="entry name" value="Cytochrome P450"/>
    <property type="match status" value="1"/>
</dbReference>
<dbReference type="PANTHER" id="PTHR24289">
    <property type="entry name" value="STEROID 17-ALPHA-HYDROXYLASE/17,20 LYASE"/>
    <property type="match status" value="1"/>
</dbReference>
<dbReference type="PROSITE" id="PS00086">
    <property type="entry name" value="CYTOCHROME_P450"/>
    <property type="match status" value="1"/>
</dbReference>
<dbReference type="Pfam" id="PF00067">
    <property type="entry name" value="p450"/>
    <property type="match status" value="1"/>
</dbReference>
<evidence type="ECO:0000313" key="16">
    <source>
        <dbReference type="EMBL" id="CAH3033100.1"/>
    </source>
</evidence>
<comment type="similarity">
    <text evidence="4">Belongs to the cytochrome P450 family.</text>
</comment>
<dbReference type="AlphaFoldDB" id="A0AAU9VRY5"/>
<keyword evidence="11" id="KW-0503">Monooxygenase</keyword>
<protein>
    <recommendedName>
        <fullName evidence="18">Cytochrome P450</fullName>
    </recommendedName>
</protein>
<keyword evidence="5 13" id="KW-0349">Heme</keyword>
<reference evidence="16 17" key="1">
    <citation type="submission" date="2022-05" db="EMBL/GenBank/DDBJ databases">
        <authorList>
            <consortium name="Genoscope - CEA"/>
            <person name="William W."/>
        </authorList>
    </citation>
    <scope>NUCLEOTIDE SEQUENCE [LARGE SCALE GENOMIC DNA]</scope>
</reference>
<keyword evidence="9" id="KW-0560">Oxidoreductase</keyword>
<evidence type="ECO:0000256" key="4">
    <source>
        <dbReference type="ARBA" id="ARBA00010617"/>
    </source>
</evidence>
<evidence type="ECO:0000256" key="15">
    <source>
        <dbReference type="SAM" id="MobiDB-lite"/>
    </source>
</evidence>
<dbReference type="PANTHER" id="PTHR24289:SF15">
    <property type="entry name" value="CYTOCHROME P450 FAMILY 1 SUBFAMILY B MEMBER 1"/>
    <property type="match status" value="1"/>
</dbReference>
<feature type="coiled-coil region" evidence="14">
    <location>
        <begin position="138"/>
        <end position="238"/>
    </location>
</feature>
<evidence type="ECO:0000256" key="1">
    <source>
        <dbReference type="ARBA" id="ARBA00001971"/>
    </source>
</evidence>
<evidence type="ECO:0000256" key="7">
    <source>
        <dbReference type="ARBA" id="ARBA00022824"/>
    </source>
</evidence>
<dbReference type="PRINTS" id="PR00385">
    <property type="entry name" value="P450"/>
</dbReference>
<dbReference type="PRINTS" id="PR00463">
    <property type="entry name" value="EP450I"/>
</dbReference>
<comment type="caution">
    <text evidence="16">The sequence shown here is derived from an EMBL/GenBank/DDBJ whole genome shotgun (WGS) entry which is preliminary data.</text>
</comment>
<dbReference type="EMBL" id="CALNXJ010000002">
    <property type="protein sequence ID" value="CAH3033100.1"/>
    <property type="molecule type" value="Genomic_DNA"/>
</dbReference>
<dbReference type="InterPro" id="IPR002401">
    <property type="entry name" value="Cyt_P450_E_grp-I"/>
</dbReference>
<dbReference type="GO" id="GO:0042448">
    <property type="term" value="P:progesterone metabolic process"/>
    <property type="evidence" value="ECO:0007669"/>
    <property type="project" value="TreeGrafter"/>
</dbReference>
<keyword evidence="8" id="KW-0492">Microsome</keyword>
<evidence type="ECO:0000256" key="11">
    <source>
        <dbReference type="ARBA" id="ARBA00023033"/>
    </source>
</evidence>
<evidence type="ECO:0000256" key="6">
    <source>
        <dbReference type="ARBA" id="ARBA00022723"/>
    </source>
</evidence>
<feature type="binding site" description="axial binding residue" evidence="13">
    <location>
        <position position="735"/>
    </location>
    <ligand>
        <name>heme</name>
        <dbReference type="ChEBI" id="CHEBI:30413"/>
    </ligand>
    <ligandPart>
        <name>Fe</name>
        <dbReference type="ChEBI" id="CHEBI:18248"/>
    </ligandPart>
</feature>
<sequence length="793" mass="89670">MELSSPPKPTRIVDHLMQNSKEGQTSGHEDFPTEDAINASRTEAATLPDLAGEVAVAQRQQINELSQRQEVRDRLKSLIILTLLVQLKINSVKSDLAAVSRKIYSMDEEVSKKKAWCEELDKDIAALVASERKLTKELAIANDKLERDRELYKRYRAKMAGYTHQVAEYKRNLPVHKSITQQKAKNTELSEELERLRSLGSESKLENLRAELGKRKEHKKQREESTALNKLMQQEENDRQAELTRETLRVLFITLDDKYRLFFKVESCGIFDDYRQPVKLLSVSDERDPSVACIAAFLLLIWGWSKIPKDIPPGPFGLPLIGSLLQLGDSPHLALSKMAKDYGKVFSIRLGWRKVIVLNSQDVVKEALSKRAGHFSGRPPFHSFKISPHQSESIAFGDFGPSHQKKKKMAIRALHSVFTDVNRFNSLSHQEFERMRCNLLTDGSSEAQDLTPHLKSMVINFAFRFVFGDNFEEDYSSALQSLLKKAADFTENNGVINLIDFFPWLHFLFKKQCQTLKDSVRELFDFVRSIYTLQRHASIKEAGVNVAASLDQIIREDLVNAGKPDPKTSKSTEQKARSESLEDLAVTVLADVFGAGIETVSTSLSWALLYILSKPGLQDDLQAELKRVIGVNRLPSLQDRAKLPLLHATVLEVLRMATVLPLSIPHYTTEDSEVAGYRVPKGTTVVVNLWAVNHDPQYFDHPEVFNPHRFLDTEGQLLLDQQAFLLPFSTGGRRCPGATLAKAQLFMFLGCLLQGLHLQLPEHSVPLNMDGEFGFVLKPRSLKVQVNPRNIEQ</sequence>
<evidence type="ECO:0000313" key="17">
    <source>
        <dbReference type="Proteomes" id="UP001159428"/>
    </source>
</evidence>
<keyword evidence="17" id="KW-1185">Reference proteome</keyword>
<name>A0AAU9VRY5_9CNID</name>
<evidence type="ECO:0000256" key="14">
    <source>
        <dbReference type="SAM" id="Coils"/>
    </source>
</evidence>
<dbReference type="InterPro" id="IPR017972">
    <property type="entry name" value="Cyt_P450_CS"/>
</dbReference>
<gene>
    <name evidence="16" type="ORF">PMEA_00010922</name>
</gene>
<proteinExistence type="inferred from homology"/>
<dbReference type="Proteomes" id="UP001159428">
    <property type="component" value="Unassembled WGS sequence"/>
</dbReference>
<dbReference type="FunFam" id="1.10.630.10:FF:000238">
    <property type="entry name" value="Cytochrome P450 2A6"/>
    <property type="match status" value="1"/>
</dbReference>
<dbReference type="InterPro" id="IPR001128">
    <property type="entry name" value="Cyt_P450"/>
</dbReference>
<comment type="subcellular location">
    <subcellularLocation>
        <location evidence="3">Endoplasmic reticulum membrane</location>
        <topology evidence="3">Peripheral membrane protein</topology>
    </subcellularLocation>
    <subcellularLocation>
        <location evidence="2">Microsome membrane</location>
        <topology evidence="2">Peripheral membrane protein</topology>
    </subcellularLocation>
</comment>
<dbReference type="GO" id="GO:0005789">
    <property type="term" value="C:endoplasmic reticulum membrane"/>
    <property type="evidence" value="ECO:0007669"/>
    <property type="project" value="UniProtKB-SubCell"/>
</dbReference>
<evidence type="ECO:0000256" key="13">
    <source>
        <dbReference type="PIRSR" id="PIRSR602401-1"/>
    </source>
</evidence>
<keyword evidence="6 13" id="KW-0479">Metal-binding</keyword>
<evidence type="ECO:0000256" key="3">
    <source>
        <dbReference type="ARBA" id="ARBA00004406"/>
    </source>
</evidence>
<accession>A0AAU9VRY5</accession>
<evidence type="ECO:0000256" key="12">
    <source>
        <dbReference type="ARBA" id="ARBA00023136"/>
    </source>
</evidence>
<organism evidence="16 17">
    <name type="scientific">Pocillopora meandrina</name>
    <dbReference type="NCBI Taxonomy" id="46732"/>
    <lineage>
        <taxon>Eukaryota</taxon>
        <taxon>Metazoa</taxon>
        <taxon>Cnidaria</taxon>
        <taxon>Anthozoa</taxon>
        <taxon>Hexacorallia</taxon>
        <taxon>Scleractinia</taxon>
        <taxon>Astrocoeniina</taxon>
        <taxon>Pocilloporidae</taxon>
        <taxon>Pocillopora</taxon>
    </lineage>
</organism>
<dbReference type="GO" id="GO:0004508">
    <property type="term" value="F:steroid 17-alpha-monooxygenase activity"/>
    <property type="evidence" value="ECO:0007669"/>
    <property type="project" value="TreeGrafter"/>
</dbReference>
<keyword evidence="10 13" id="KW-0408">Iron</keyword>
<comment type="cofactor">
    <cofactor evidence="1 13">
        <name>heme</name>
        <dbReference type="ChEBI" id="CHEBI:30413"/>
    </cofactor>
</comment>
<evidence type="ECO:0000256" key="9">
    <source>
        <dbReference type="ARBA" id="ARBA00023002"/>
    </source>
</evidence>
<evidence type="ECO:0000256" key="8">
    <source>
        <dbReference type="ARBA" id="ARBA00022848"/>
    </source>
</evidence>
<dbReference type="GO" id="GO:0005506">
    <property type="term" value="F:iron ion binding"/>
    <property type="evidence" value="ECO:0007669"/>
    <property type="project" value="InterPro"/>
</dbReference>